<dbReference type="InterPro" id="IPR039670">
    <property type="entry name" value="NPC2-like"/>
</dbReference>
<keyword evidence="5" id="KW-0813">Transport</keyword>
<evidence type="ECO:0000313" key="10">
    <source>
        <dbReference type="EMBL" id="EHL02735.1"/>
    </source>
</evidence>
<sequence length="168" mass="18262">MKFSLALTSLFLSSFVSAAGVSFFSNGQKVLEDKGEAIPGDNPLIHCKKDHDENILVLDHVNLTPNPPVPGQKLTIEAVGTLSEKIEQGAYVNLQVKYGLIKLLSTRADMCEQIANVDLKCPVDKGKITLTKDVDIPKEIPGGTYTVVADAYTQDEKKIVCLEATVKF</sequence>
<dbReference type="Proteomes" id="UP000005446">
    <property type="component" value="Unassembled WGS sequence"/>
</dbReference>
<organism evidence="10 11">
    <name type="scientific">Glarea lozoyensis (strain ATCC 74030 / MF5533)</name>
    <dbReference type="NCBI Taxonomy" id="1104152"/>
    <lineage>
        <taxon>Eukaryota</taxon>
        <taxon>Fungi</taxon>
        <taxon>Dikarya</taxon>
        <taxon>Ascomycota</taxon>
        <taxon>Pezizomycotina</taxon>
        <taxon>Leotiomycetes</taxon>
        <taxon>Helotiales</taxon>
        <taxon>Helotiaceae</taxon>
        <taxon>Glarea</taxon>
    </lineage>
</organism>
<comment type="function">
    <text evidence="1">Catalyzes the intermembrane transfer of phosphatidylglycerol and phosphatidylinositol.</text>
</comment>
<name>H0EFH7_GLAL7</name>
<protein>
    <recommendedName>
        <fullName evidence="4">Phosphatidylglycerol/phosphatidylinositol transfer protein</fullName>
    </recommendedName>
</protein>
<dbReference type="InterPro" id="IPR033917">
    <property type="entry name" value="ML_PG-PI_TP"/>
</dbReference>
<comment type="subunit">
    <text evidence="3">Monomer.</text>
</comment>
<evidence type="ECO:0000256" key="8">
    <source>
        <dbReference type="SAM" id="SignalP"/>
    </source>
</evidence>
<evidence type="ECO:0000256" key="2">
    <source>
        <dbReference type="ARBA" id="ARBA00006370"/>
    </source>
</evidence>
<gene>
    <name evidence="10" type="ORF">M7I_1252</name>
</gene>
<proteinExistence type="inferred from homology"/>
<evidence type="ECO:0000256" key="4">
    <source>
        <dbReference type="ARBA" id="ARBA00016056"/>
    </source>
</evidence>
<evidence type="ECO:0000313" key="11">
    <source>
        <dbReference type="Proteomes" id="UP000005446"/>
    </source>
</evidence>
<reference evidence="10 11" key="1">
    <citation type="journal article" date="2012" name="Eukaryot. Cell">
        <title>Genome sequence of the fungus Glarea lozoyensis: the first genome sequence of a species from the Helotiaceae family.</title>
        <authorList>
            <person name="Youssar L."/>
            <person name="Gruening B.A."/>
            <person name="Erxleben A."/>
            <person name="Guenther S."/>
            <person name="Huettel W."/>
        </authorList>
    </citation>
    <scope>NUCLEOTIDE SEQUENCE [LARGE SCALE GENOMIC DNA]</scope>
    <source>
        <strain evidence="11">ATCC 74030 / MF5533</strain>
    </source>
</reference>
<dbReference type="PANTHER" id="PTHR11306:SF0">
    <property type="entry name" value="PHOSPHATIDYLGLYCEROL_PHOSPHATIDYLINOSITOL TRANSFER PROTEIN"/>
    <property type="match status" value="1"/>
</dbReference>
<evidence type="ECO:0000259" key="9">
    <source>
        <dbReference type="SMART" id="SM00737"/>
    </source>
</evidence>
<dbReference type="GO" id="GO:0032934">
    <property type="term" value="F:sterol binding"/>
    <property type="evidence" value="ECO:0007669"/>
    <property type="project" value="InterPro"/>
</dbReference>
<dbReference type="InParanoid" id="H0EFH7"/>
<feature type="chain" id="PRO_5003532179" description="Phosphatidylglycerol/phosphatidylinositol transfer protein" evidence="8">
    <location>
        <begin position="19"/>
        <end position="168"/>
    </location>
</feature>
<evidence type="ECO:0000256" key="3">
    <source>
        <dbReference type="ARBA" id="ARBA00011245"/>
    </source>
</evidence>
<dbReference type="InterPro" id="IPR014756">
    <property type="entry name" value="Ig_E-set"/>
</dbReference>
<evidence type="ECO:0000256" key="6">
    <source>
        <dbReference type="ARBA" id="ARBA00022729"/>
    </source>
</evidence>
<dbReference type="OrthoDB" id="6409159at2759"/>
<dbReference type="PANTHER" id="PTHR11306">
    <property type="entry name" value="NIEMANN PICK TYPE C2 PROTEIN NPC2-RELATED"/>
    <property type="match status" value="1"/>
</dbReference>
<dbReference type="InterPro" id="IPR003172">
    <property type="entry name" value="ML_dom"/>
</dbReference>
<dbReference type="FunFam" id="2.60.40.770:FF:000004">
    <property type="entry name" value="Phosphatidylglycerol/phosphatidylinositol transfer protein"/>
    <property type="match status" value="1"/>
</dbReference>
<dbReference type="HOGENOM" id="CLU_097982_0_0_1"/>
<feature type="domain" description="MD-2-related lipid-recognition" evidence="9">
    <location>
        <begin position="44"/>
        <end position="166"/>
    </location>
</feature>
<feature type="signal peptide" evidence="8">
    <location>
        <begin position="1"/>
        <end position="18"/>
    </location>
</feature>
<dbReference type="GO" id="GO:0032366">
    <property type="term" value="P:intracellular sterol transport"/>
    <property type="evidence" value="ECO:0007669"/>
    <property type="project" value="InterPro"/>
</dbReference>
<dbReference type="SMART" id="SM00737">
    <property type="entry name" value="ML"/>
    <property type="match status" value="1"/>
</dbReference>
<keyword evidence="11" id="KW-1185">Reference proteome</keyword>
<dbReference type="AlphaFoldDB" id="H0EFH7"/>
<keyword evidence="7" id="KW-0445">Lipid transport</keyword>
<dbReference type="FunCoup" id="H0EFH7">
    <property type="interactions" value="66"/>
</dbReference>
<accession>H0EFH7</accession>
<dbReference type="Gene3D" id="2.60.40.770">
    <property type="match status" value="1"/>
</dbReference>
<dbReference type="Pfam" id="PF02221">
    <property type="entry name" value="E1_DerP2_DerF2"/>
    <property type="match status" value="1"/>
</dbReference>
<evidence type="ECO:0000256" key="7">
    <source>
        <dbReference type="ARBA" id="ARBA00023055"/>
    </source>
</evidence>
<dbReference type="SUPFAM" id="SSF81296">
    <property type="entry name" value="E set domains"/>
    <property type="match status" value="1"/>
</dbReference>
<dbReference type="CDD" id="cd00917">
    <property type="entry name" value="PG-PI_TP"/>
    <property type="match status" value="1"/>
</dbReference>
<dbReference type="EMBL" id="AGUE01000020">
    <property type="protein sequence ID" value="EHL02735.1"/>
    <property type="molecule type" value="Genomic_DNA"/>
</dbReference>
<keyword evidence="6 8" id="KW-0732">Signal</keyword>
<evidence type="ECO:0000256" key="1">
    <source>
        <dbReference type="ARBA" id="ARBA00002053"/>
    </source>
</evidence>
<comment type="similarity">
    <text evidence="2">Belongs to the NPC2 family.</text>
</comment>
<comment type="caution">
    <text evidence="10">The sequence shown here is derived from an EMBL/GenBank/DDBJ whole genome shotgun (WGS) entry which is preliminary data.</text>
</comment>
<evidence type="ECO:0000256" key="5">
    <source>
        <dbReference type="ARBA" id="ARBA00022448"/>
    </source>
</evidence>